<evidence type="ECO:0000313" key="4">
    <source>
        <dbReference type="Proteomes" id="UP000215453"/>
    </source>
</evidence>
<feature type="region of interest" description="Disordered" evidence="1">
    <location>
        <begin position="262"/>
        <end position="290"/>
    </location>
</feature>
<gene>
    <name evidence="3" type="ORF">ZT1A5_G5037</name>
</gene>
<feature type="compositionally biased region" description="Polar residues" evidence="1">
    <location>
        <begin position="387"/>
        <end position="402"/>
    </location>
</feature>
<dbReference type="SUPFAM" id="SSF81383">
    <property type="entry name" value="F-box domain"/>
    <property type="match status" value="1"/>
</dbReference>
<organism evidence="3 4">
    <name type="scientific">Zymoseptoria tritici ST99CH_1A5</name>
    <dbReference type="NCBI Taxonomy" id="1276529"/>
    <lineage>
        <taxon>Eukaryota</taxon>
        <taxon>Fungi</taxon>
        <taxon>Dikarya</taxon>
        <taxon>Ascomycota</taxon>
        <taxon>Pezizomycotina</taxon>
        <taxon>Dothideomycetes</taxon>
        <taxon>Dothideomycetidae</taxon>
        <taxon>Mycosphaerellales</taxon>
        <taxon>Mycosphaerellaceae</taxon>
        <taxon>Zymoseptoria</taxon>
    </lineage>
</organism>
<reference evidence="3 4" key="1">
    <citation type="submission" date="2016-10" db="EMBL/GenBank/DDBJ databases">
        <authorList>
            <person name="Varghese N."/>
        </authorList>
    </citation>
    <scope>NUCLEOTIDE SEQUENCE [LARGE SCALE GENOMIC DNA]</scope>
</reference>
<accession>A0A1Y6LGJ5</accession>
<feature type="compositionally biased region" description="Polar residues" evidence="1">
    <location>
        <begin position="275"/>
        <end position="290"/>
    </location>
</feature>
<dbReference type="AlphaFoldDB" id="A0A1Y6LGJ5"/>
<feature type="region of interest" description="Disordered" evidence="1">
    <location>
        <begin position="101"/>
        <end position="126"/>
    </location>
</feature>
<dbReference type="InterPro" id="IPR001810">
    <property type="entry name" value="F-box_dom"/>
</dbReference>
<dbReference type="EMBL" id="LT882679">
    <property type="protein sequence ID" value="SMY23597.1"/>
    <property type="molecule type" value="Genomic_DNA"/>
</dbReference>
<dbReference type="Proteomes" id="UP000215453">
    <property type="component" value="Chromosome 4"/>
</dbReference>
<feature type="region of interest" description="Disordered" evidence="1">
    <location>
        <begin position="380"/>
        <end position="407"/>
    </location>
</feature>
<protein>
    <recommendedName>
        <fullName evidence="2">F-box domain-containing protein</fullName>
    </recommendedName>
</protein>
<evidence type="ECO:0000256" key="1">
    <source>
        <dbReference type="SAM" id="MobiDB-lite"/>
    </source>
</evidence>
<proteinExistence type="predicted"/>
<name>A0A1Y6LGJ5_ZYMTR</name>
<sequence>MVKISRHHHLEENRQFSQFTLTKSRYGRILRTPLCPLRLGEYFDPELDRDDDADSTTDPGTFLEHIAGPECEESRGYNGHTVSALTVQSARTAQCLLRKPTGDEEDAQGHVAPVWSPEPDDEPWEENSSWMLSGLNSLIVEPELGPSKDWSPVRHGVREVNDYDMWFEDVPHIGMVHHPWCMEVYQRATLKQKNKVDVDGLGEWWELHQVENVKRSNGKMLRYCRQQWWEHERGSEFLITDPLEDAGLVKLLQEAVETSQHFNPADSAFPPRAPNKSTAKSNQQQNTTLDPFSTLPAELLQQILAELPNTSIGAVREVSRAFTHIPISFFYPLVRRDYPWIWEADQETSAALPQYSRWTKAVIDKAARKLNKSGDLVSREEDKIVTGQHSTASDPDSLTNAAVGNGNDEDHITPISLPRFETNWFKLYASLKKHSGSLPGLRNRERIWRDCQQIITMIDEMRARSA</sequence>
<evidence type="ECO:0000259" key="2">
    <source>
        <dbReference type="PROSITE" id="PS50181"/>
    </source>
</evidence>
<feature type="domain" description="F-box" evidence="2">
    <location>
        <begin position="289"/>
        <end position="325"/>
    </location>
</feature>
<dbReference type="InterPro" id="IPR036047">
    <property type="entry name" value="F-box-like_dom_sf"/>
</dbReference>
<evidence type="ECO:0000313" key="3">
    <source>
        <dbReference type="EMBL" id="SMY23597.1"/>
    </source>
</evidence>
<dbReference type="PROSITE" id="PS50181">
    <property type="entry name" value="FBOX"/>
    <property type="match status" value="1"/>
</dbReference>